<sequence>MRVLVVFFISVLCFSCKEKKEDVLEVEYEIKIDTLSTINKEDELIRQKLQELKERFYHIKLYNSEIVTDTIVGFDFLESDSNLDYTFDYEPFVKRGNLDSISLYTKNIEVVILKSKFDKTKSKLTYDSDSLNIIQIDNHNVIGAEDVPNTYISKIYLDLSNNYVEIDKRYYEDLYEPNFNLTEAYYYDKEIIVTMGNSDGYLGYKVNFFIDEQLNIKRIIYIP</sequence>
<evidence type="ECO:0000313" key="2">
    <source>
        <dbReference type="Proteomes" id="UP000256919"/>
    </source>
</evidence>
<dbReference type="EMBL" id="QREI01000008">
    <property type="protein sequence ID" value="REE08292.1"/>
    <property type="molecule type" value="Genomic_DNA"/>
</dbReference>
<dbReference type="RefSeq" id="WP_115811992.1">
    <property type="nucleotide sequence ID" value="NZ_JABFDI010000019.1"/>
</dbReference>
<dbReference type="AlphaFoldDB" id="A0A3D9LM77"/>
<gene>
    <name evidence="1" type="ORF">DFQ09_108171</name>
</gene>
<name>A0A3D9LM77_9FLAO</name>
<accession>A0A3D9LM77</accession>
<dbReference type="Proteomes" id="UP000256919">
    <property type="component" value="Unassembled WGS sequence"/>
</dbReference>
<dbReference type="OrthoDB" id="7054664at2"/>
<comment type="caution">
    <text evidence="1">The sequence shown here is derived from an EMBL/GenBank/DDBJ whole genome shotgun (WGS) entry which is preliminary data.</text>
</comment>
<protein>
    <submittedName>
        <fullName evidence="1">Uncharacterized protein</fullName>
    </submittedName>
</protein>
<proteinExistence type="predicted"/>
<reference evidence="1 2" key="1">
    <citation type="submission" date="2018-07" db="EMBL/GenBank/DDBJ databases">
        <title>Genomic Encyclopedia of Type Strains, Phase III (KMG-III): the genomes of soil and plant-associated and newly described type strains.</title>
        <authorList>
            <person name="Whitman W."/>
        </authorList>
    </citation>
    <scope>NUCLEOTIDE SEQUENCE [LARGE SCALE GENOMIC DNA]</scope>
    <source>
        <strain evidence="1 2">CECT 7948</strain>
    </source>
</reference>
<evidence type="ECO:0000313" key="1">
    <source>
        <dbReference type="EMBL" id="REE08292.1"/>
    </source>
</evidence>
<keyword evidence="2" id="KW-1185">Reference proteome</keyword>
<organism evidence="1 2">
    <name type="scientific">Winogradskyella pacifica</name>
    <dbReference type="NCBI Taxonomy" id="664642"/>
    <lineage>
        <taxon>Bacteria</taxon>
        <taxon>Pseudomonadati</taxon>
        <taxon>Bacteroidota</taxon>
        <taxon>Flavobacteriia</taxon>
        <taxon>Flavobacteriales</taxon>
        <taxon>Flavobacteriaceae</taxon>
        <taxon>Winogradskyella</taxon>
    </lineage>
</organism>